<organism evidence="8 9">
    <name type="scientific">Ornithinibacter aureus</name>
    <dbReference type="NCBI Taxonomy" id="622664"/>
    <lineage>
        <taxon>Bacteria</taxon>
        <taxon>Bacillati</taxon>
        <taxon>Actinomycetota</taxon>
        <taxon>Actinomycetes</taxon>
        <taxon>Micrococcales</taxon>
        <taxon>Intrasporangiaceae</taxon>
        <taxon>Ornithinibacter</taxon>
    </lineage>
</organism>
<dbReference type="Pfam" id="PF01565">
    <property type="entry name" value="FAD_binding_4"/>
    <property type="match status" value="1"/>
</dbReference>
<dbReference type="Proteomes" id="UP001500390">
    <property type="component" value="Unassembled WGS sequence"/>
</dbReference>
<reference evidence="9" key="1">
    <citation type="journal article" date="2019" name="Int. J. Syst. Evol. Microbiol.">
        <title>The Global Catalogue of Microorganisms (GCM) 10K type strain sequencing project: providing services to taxonomists for standard genome sequencing and annotation.</title>
        <authorList>
            <consortium name="The Broad Institute Genomics Platform"/>
            <consortium name="The Broad Institute Genome Sequencing Center for Infectious Disease"/>
            <person name="Wu L."/>
            <person name="Ma J."/>
        </authorList>
    </citation>
    <scope>NUCLEOTIDE SEQUENCE [LARGE SCALE GENOMIC DNA]</scope>
    <source>
        <strain evidence="9">JCM 17738</strain>
    </source>
</reference>
<evidence type="ECO:0000256" key="5">
    <source>
        <dbReference type="ARBA" id="ARBA00023002"/>
    </source>
</evidence>
<dbReference type="Pfam" id="PF08031">
    <property type="entry name" value="BBE"/>
    <property type="match status" value="1"/>
</dbReference>
<feature type="domain" description="FAD-binding PCMH-type" evidence="7">
    <location>
        <begin position="32"/>
        <end position="202"/>
    </location>
</feature>
<proteinExistence type="inferred from homology"/>
<dbReference type="InterPro" id="IPR036318">
    <property type="entry name" value="FAD-bd_PCMH-like_sf"/>
</dbReference>
<protein>
    <submittedName>
        <fullName evidence="8">FAD-binding oxidoreductase</fullName>
    </submittedName>
</protein>
<dbReference type="InterPro" id="IPR006093">
    <property type="entry name" value="Oxy_OxRdtase_FAD_BS"/>
</dbReference>
<sequence>MSQRTHNHVGHHRLTPGTQEHAAATSAWNRLTVHRPAAVFAPADVHDVAHAVRWAVREELGVAVMATGHGVAGVGEHGVLINTASLRSVCIDAARRTATVGAGAHWSDVLPACAPHGLVGICGSSSQVGVVGFTQGGGFGWLSRSLGFASSSVRGAELVTASGRVRTLRRDRDDDLDLLWGVAGGAGNFGVVTSLTLDLHPIRGVYAGSLYYPVDRASEVIATYASWSASLPADAMSALALSGLPDAPSVPEPFRGRRFVVARGCFPDLAAGEDHVHELRRQLGDPDIDTWTKRAATDLDGVSLDPTSPLPFVQRGESLTDITDEVTSTLQEHVIPDLGTSLVMCEMRQLGGAMDTSPRGPHPMADTSARFSINCIGVAPTPDAVAAVRTTQERIFTSLRLHLTGDTYLNFLDGDATPERVRAAYTPQDWERLVALKNEHDPHNVLRFNRNIPPHAPSSIPSIHQNGAPS</sequence>
<dbReference type="RefSeq" id="WP_159901047.1">
    <property type="nucleotide sequence ID" value="NZ_BAABFX010000019.1"/>
</dbReference>
<dbReference type="PROSITE" id="PS51387">
    <property type="entry name" value="FAD_PCMH"/>
    <property type="match status" value="1"/>
</dbReference>
<keyword evidence="3" id="KW-0285">Flavoprotein</keyword>
<keyword evidence="9" id="KW-1185">Reference proteome</keyword>
<dbReference type="Gene3D" id="3.30.465.10">
    <property type="match status" value="1"/>
</dbReference>
<feature type="region of interest" description="Disordered" evidence="6">
    <location>
        <begin position="451"/>
        <end position="470"/>
    </location>
</feature>
<name>A0ABP8JJ67_9MICO</name>
<evidence type="ECO:0000256" key="1">
    <source>
        <dbReference type="ARBA" id="ARBA00001974"/>
    </source>
</evidence>
<evidence type="ECO:0000256" key="6">
    <source>
        <dbReference type="SAM" id="MobiDB-lite"/>
    </source>
</evidence>
<evidence type="ECO:0000256" key="4">
    <source>
        <dbReference type="ARBA" id="ARBA00022827"/>
    </source>
</evidence>
<feature type="region of interest" description="Disordered" evidence="6">
    <location>
        <begin position="1"/>
        <end position="23"/>
    </location>
</feature>
<evidence type="ECO:0000313" key="9">
    <source>
        <dbReference type="Proteomes" id="UP001500390"/>
    </source>
</evidence>
<dbReference type="Gene3D" id="3.30.43.10">
    <property type="entry name" value="Uridine Diphospho-n-acetylenolpyruvylglucosamine Reductase, domain 2"/>
    <property type="match status" value="1"/>
</dbReference>
<dbReference type="InterPro" id="IPR050416">
    <property type="entry name" value="FAD-linked_Oxidoreductase"/>
</dbReference>
<accession>A0ABP8JJ67</accession>
<dbReference type="InterPro" id="IPR006094">
    <property type="entry name" value="Oxid_FAD_bind_N"/>
</dbReference>
<evidence type="ECO:0000256" key="3">
    <source>
        <dbReference type="ARBA" id="ARBA00022630"/>
    </source>
</evidence>
<keyword evidence="4" id="KW-0274">FAD</keyword>
<comment type="similarity">
    <text evidence="2">Belongs to the oxygen-dependent FAD-linked oxidoreductase family.</text>
</comment>
<feature type="compositionally biased region" description="Basic residues" evidence="6">
    <location>
        <begin position="1"/>
        <end position="14"/>
    </location>
</feature>
<evidence type="ECO:0000256" key="2">
    <source>
        <dbReference type="ARBA" id="ARBA00005466"/>
    </source>
</evidence>
<evidence type="ECO:0000259" key="7">
    <source>
        <dbReference type="PROSITE" id="PS51387"/>
    </source>
</evidence>
<dbReference type="PANTHER" id="PTHR42973:SF39">
    <property type="entry name" value="FAD-BINDING PCMH-TYPE DOMAIN-CONTAINING PROTEIN"/>
    <property type="match status" value="1"/>
</dbReference>
<dbReference type="SUPFAM" id="SSF56176">
    <property type="entry name" value="FAD-binding/transporter-associated domain-like"/>
    <property type="match status" value="1"/>
</dbReference>
<dbReference type="Gene3D" id="3.40.462.20">
    <property type="match status" value="1"/>
</dbReference>
<comment type="cofactor">
    <cofactor evidence="1">
        <name>FAD</name>
        <dbReference type="ChEBI" id="CHEBI:57692"/>
    </cofactor>
</comment>
<keyword evidence="5" id="KW-0560">Oxidoreductase</keyword>
<dbReference type="PANTHER" id="PTHR42973">
    <property type="entry name" value="BINDING OXIDOREDUCTASE, PUTATIVE (AFU_ORTHOLOGUE AFUA_1G17690)-RELATED"/>
    <property type="match status" value="1"/>
</dbReference>
<dbReference type="InterPro" id="IPR016167">
    <property type="entry name" value="FAD-bd_PCMH_sub1"/>
</dbReference>
<evidence type="ECO:0000313" key="8">
    <source>
        <dbReference type="EMBL" id="GAA4391704.1"/>
    </source>
</evidence>
<dbReference type="InterPro" id="IPR016166">
    <property type="entry name" value="FAD-bd_PCMH"/>
</dbReference>
<comment type="caution">
    <text evidence="8">The sequence shown here is derived from an EMBL/GenBank/DDBJ whole genome shotgun (WGS) entry which is preliminary data.</text>
</comment>
<dbReference type="PROSITE" id="PS00862">
    <property type="entry name" value="OX2_COVAL_FAD"/>
    <property type="match status" value="1"/>
</dbReference>
<dbReference type="InterPro" id="IPR012951">
    <property type="entry name" value="BBE"/>
</dbReference>
<dbReference type="InterPro" id="IPR016169">
    <property type="entry name" value="FAD-bd_PCMH_sub2"/>
</dbReference>
<dbReference type="EMBL" id="BAABFX010000019">
    <property type="protein sequence ID" value="GAA4391704.1"/>
    <property type="molecule type" value="Genomic_DNA"/>
</dbReference>
<gene>
    <name evidence="8" type="ORF">GCM10023153_10020</name>
</gene>